<dbReference type="EMBL" id="JABDJR010000608">
    <property type="protein sequence ID" value="NNF08073.1"/>
    <property type="molecule type" value="Genomic_DNA"/>
</dbReference>
<dbReference type="InterPro" id="IPR027705">
    <property type="entry name" value="Flotillin_fam"/>
</dbReference>
<evidence type="ECO:0000256" key="4">
    <source>
        <dbReference type="ARBA" id="ARBA00023136"/>
    </source>
</evidence>
<feature type="domain" description="Band 7" evidence="6">
    <location>
        <begin position="32"/>
        <end position="201"/>
    </location>
</feature>
<evidence type="ECO:0000256" key="5">
    <source>
        <dbReference type="SAM" id="Phobius"/>
    </source>
</evidence>
<keyword evidence="4 5" id="KW-0472">Membrane</keyword>
<name>A0A7Y2EA66_UNCEI</name>
<evidence type="ECO:0000256" key="3">
    <source>
        <dbReference type="ARBA" id="ARBA00022475"/>
    </source>
</evidence>
<comment type="caution">
    <text evidence="7">The sequence shown here is derived from an EMBL/GenBank/DDBJ whole genome shotgun (WGS) entry which is preliminary data.</text>
</comment>
<dbReference type="Proteomes" id="UP000547674">
    <property type="component" value="Unassembled WGS sequence"/>
</dbReference>
<dbReference type="SUPFAM" id="SSF117892">
    <property type="entry name" value="Band 7/SPFH domain"/>
    <property type="match status" value="1"/>
</dbReference>
<dbReference type="PANTHER" id="PTHR13806">
    <property type="entry name" value="FLOTILLIN-RELATED"/>
    <property type="match status" value="1"/>
</dbReference>
<dbReference type="SMART" id="SM00244">
    <property type="entry name" value="PHB"/>
    <property type="match status" value="1"/>
</dbReference>
<keyword evidence="5" id="KW-0812">Transmembrane</keyword>
<accession>A0A7Y2EA66</accession>
<protein>
    <submittedName>
        <fullName evidence="7">Flotillin family protein</fullName>
    </submittedName>
</protein>
<proteinExistence type="inferred from homology"/>
<gene>
    <name evidence="7" type="ORF">HKN21_15020</name>
</gene>
<dbReference type="PANTHER" id="PTHR13806:SF31">
    <property type="entry name" value="FLOTILLIN-LIKE PROTEIN 1-RELATED"/>
    <property type="match status" value="1"/>
</dbReference>
<evidence type="ECO:0000313" key="7">
    <source>
        <dbReference type="EMBL" id="NNF08073.1"/>
    </source>
</evidence>
<dbReference type="GO" id="GO:0005886">
    <property type="term" value="C:plasma membrane"/>
    <property type="evidence" value="ECO:0007669"/>
    <property type="project" value="UniProtKB-SubCell"/>
</dbReference>
<dbReference type="InterPro" id="IPR001107">
    <property type="entry name" value="Band_7"/>
</dbReference>
<organism evidence="7 8">
    <name type="scientific">Eiseniibacteriota bacterium</name>
    <dbReference type="NCBI Taxonomy" id="2212470"/>
    <lineage>
        <taxon>Bacteria</taxon>
        <taxon>Candidatus Eiseniibacteriota</taxon>
    </lineage>
</organism>
<feature type="non-terminal residue" evidence="7">
    <location>
        <position position="205"/>
    </location>
</feature>
<keyword evidence="5" id="KW-1133">Transmembrane helix</keyword>
<dbReference type="AlphaFoldDB" id="A0A7Y2EA66"/>
<comment type="subcellular location">
    <subcellularLocation>
        <location evidence="1">Cell membrane</location>
    </subcellularLocation>
</comment>
<evidence type="ECO:0000256" key="2">
    <source>
        <dbReference type="ARBA" id="ARBA00007161"/>
    </source>
</evidence>
<dbReference type="Pfam" id="PF01145">
    <property type="entry name" value="Band_7"/>
    <property type="match status" value="1"/>
</dbReference>
<keyword evidence="3" id="KW-1003">Cell membrane</keyword>
<dbReference type="InterPro" id="IPR036013">
    <property type="entry name" value="Band_7/SPFH_dom_sf"/>
</dbReference>
<dbReference type="CDD" id="cd03399">
    <property type="entry name" value="SPFH_flotillin"/>
    <property type="match status" value="1"/>
</dbReference>
<dbReference type="Gene3D" id="3.30.479.30">
    <property type="entry name" value="Band 7 domain"/>
    <property type="match status" value="1"/>
</dbReference>
<comment type="similarity">
    <text evidence="2">Belongs to the band 7/mec-2 family. Flotillin subfamily.</text>
</comment>
<evidence type="ECO:0000313" key="8">
    <source>
        <dbReference type="Proteomes" id="UP000547674"/>
    </source>
</evidence>
<evidence type="ECO:0000256" key="1">
    <source>
        <dbReference type="ARBA" id="ARBA00004236"/>
    </source>
</evidence>
<sequence>MWIAQTGFGFGAIALIVVPVLLVLFFLSMLVRQYRRCPSNRVLVVFGKVAGKRAAKCIHGGGVFVIPLLQDYAYLSLEPLTVEIDLTQALSKKNIRVNVPSTFTIGISTEPDIMNNAAERLLGLNENDIAAQARDIILGQMRLVIATLSIEEINQDREKFLDLVNKNVNFELNKIGLEVINVNIRDITDESGYIEAIGQKAASEA</sequence>
<feature type="transmembrane region" description="Helical" evidence="5">
    <location>
        <begin position="6"/>
        <end position="31"/>
    </location>
</feature>
<evidence type="ECO:0000259" key="6">
    <source>
        <dbReference type="SMART" id="SM00244"/>
    </source>
</evidence>
<reference evidence="7 8" key="1">
    <citation type="submission" date="2020-03" db="EMBL/GenBank/DDBJ databases">
        <title>Metabolic flexibility allows generalist bacteria to become dominant in a frequently disturbed ecosystem.</title>
        <authorList>
            <person name="Chen Y.-J."/>
            <person name="Leung P.M."/>
            <person name="Bay S.K."/>
            <person name="Hugenholtz P."/>
            <person name="Kessler A.J."/>
            <person name="Shelley G."/>
            <person name="Waite D.W."/>
            <person name="Cook P.L."/>
            <person name="Greening C."/>
        </authorList>
    </citation>
    <scope>NUCLEOTIDE SEQUENCE [LARGE SCALE GENOMIC DNA]</scope>
    <source>
        <strain evidence="7">SS_bin_28</strain>
    </source>
</reference>